<dbReference type="InterPro" id="IPR023405">
    <property type="entry name" value="Topo_IA_core_domain"/>
</dbReference>
<dbReference type="GO" id="GO:0003917">
    <property type="term" value="F:DNA topoisomerase type I (single strand cut, ATP-independent) activity"/>
    <property type="evidence" value="ECO:0007669"/>
    <property type="project" value="UniProtKB-EC"/>
</dbReference>
<name>A0ABQ9XK55_9EUKA</name>
<dbReference type="PANTHER" id="PTHR11390:SF21">
    <property type="entry name" value="DNA TOPOISOMERASE 3-ALPHA"/>
    <property type="match status" value="1"/>
</dbReference>
<dbReference type="InterPro" id="IPR023406">
    <property type="entry name" value="Topo_IA_AS"/>
</dbReference>
<dbReference type="InterPro" id="IPR003602">
    <property type="entry name" value="Topo_IA_DNA-bd_dom"/>
</dbReference>
<dbReference type="InterPro" id="IPR000380">
    <property type="entry name" value="Topo_IA"/>
</dbReference>
<dbReference type="CDD" id="cd03362">
    <property type="entry name" value="TOPRIM_TopoIA_TopoIII"/>
    <property type="match status" value="1"/>
</dbReference>
<feature type="compositionally biased region" description="Pro residues" evidence="8">
    <location>
        <begin position="651"/>
        <end position="661"/>
    </location>
</feature>
<sequence>MVNVLSVAEKPSVAQAIASALADRGGTRSRPRPRNGASPLWEINTTIQGQPVKMTVTSVRGHVFSLSFPRRYQGFQSCDPIELFDAPVEKVPSNNDIEGLIRTLEVEAKKVSWIILWLDCDREGENISFEVLDIVQKANPRLKVSRARFSSVIPRELVNAVNNLGVPNELDSQAADARSEIDLRIGYAFTRLQTNFLRQSFPTIFENTVSYGPCQFPTLGFVVDRYWKATEFKPEQFWTIDLSIKTDDGTANFNWHRVRIYDHHLALVLYEICCEINSCTVTRVIQRQRTKLKPLPLSTVTLQKQTARLFHIGAQDTMNIAEGLYSKGYISYPRTETDNFTDSGDVQRLVGIMQEHPQYGAYARRLLQDGEYTFPRKGKNDDKAHPPIHPTKSDGGELDGNDKRVYDYICRHFLACCSKDALGAETTIFVQLGAEEFTSRGLMVLEKGYLDIFTDEKWSDHAVPLLKEGDVFVPSTLLLKAGQTSPPPFLSETELITLMDKTGIGTDATIAQHISTIIKRGYAEKDESSKMKPTKVGLVLVDAYDLMGFPLFKPFLRAQMEFDMNRIAKGSKRKDEVLRDSLTSMRNLFAQVKQSLNRMGGAVELHFPQVERWQPGPAVPTVRPPFPRTAQSAPTPSGATRTLSGQTTAPTPTPTPASPPALTPTPQVTAPIALCPVCGKALLVKRKKRDDGVFMSFLCCSSHPLCKTVLTLPQPASLRPAPACHTCGATTLSFVFEPGSQPDGFPVTFAACAAGCDQRFTALLKQLNPRYQFPLRPK</sequence>
<feature type="compositionally biased region" description="Basic and acidic residues" evidence="8">
    <location>
        <begin position="378"/>
        <end position="397"/>
    </location>
</feature>
<feature type="domain" description="Topo IA-type catalytic" evidence="10">
    <location>
        <begin position="168"/>
        <end position="589"/>
    </location>
</feature>
<feature type="region of interest" description="Disordered" evidence="8">
    <location>
        <begin position="616"/>
        <end position="661"/>
    </location>
</feature>
<evidence type="ECO:0000259" key="10">
    <source>
        <dbReference type="PROSITE" id="PS52039"/>
    </source>
</evidence>
<evidence type="ECO:0000313" key="12">
    <source>
        <dbReference type="Proteomes" id="UP001281761"/>
    </source>
</evidence>
<dbReference type="InterPro" id="IPR006171">
    <property type="entry name" value="TOPRIM_dom"/>
</dbReference>
<evidence type="ECO:0000256" key="4">
    <source>
        <dbReference type="ARBA" id="ARBA00023029"/>
    </source>
</evidence>
<comment type="similarity">
    <text evidence="2 7">Belongs to the type IA topoisomerase family.</text>
</comment>
<dbReference type="InterPro" id="IPR013824">
    <property type="entry name" value="Topo_IA_cen_sub1"/>
</dbReference>
<dbReference type="Gene3D" id="3.40.50.140">
    <property type="match status" value="1"/>
</dbReference>
<dbReference type="InterPro" id="IPR013497">
    <property type="entry name" value="Topo_IA_cen"/>
</dbReference>
<dbReference type="Pfam" id="PF01751">
    <property type="entry name" value="Toprim"/>
    <property type="match status" value="1"/>
</dbReference>
<dbReference type="EC" id="5.6.2.1" evidence="3 7"/>
<evidence type="ECO:0000313" key="11">
    <source>
        <dbReference type="EMBL" id="KAK2951585.1"/>
    </source>
</evidence>
<evidence type="ECO:0000256" key="5">
    <source>
        <dbReference type="ARBA" id="ARBA00023125"/>
    </source>
</evidence>
<feature type="region of interest" description="Disordered" evidence="8">
    <location>
        <begin position="375"/>
        <end position="397"/>
    </location>
</feature>
<dbReference type="Pfam" id="PF01131">
    <property type="entry name" value="Topoisom_bac"/>
    <property type="match status" value="1"/>
</dbReference>
<dbReference type="Gene3D" id="1.10.460.10">
    <property type="entry name" value="Topoisomerase I, domain 2"/>
    <property type="match status" value="1"/>
</dbReference>
<dbReference type="SMART" id="SM00437">
    <property type="entry name" value="TOP1Ac"/>
    <property type="match status" value="1"/>
</dbReference>
<feature type="compositionally biased region" description="Polar residues" evidence="8">
    <location>
        <begin position="629"/>
        <end position="646"/>
    </location>
</feature>
<organism evidence="11 12">
    <name type="scientific">Blattamonas nauphoetae</name>
    <dbReference type="NCBI Taxonomy" id="2049346"/>
    <lineage>
        <taxon>Eukaryota</taxon>
        <taxon>Metamonada</taxon>
        <taxon>Preaxostyla</taxon>
        <taxon>Oxymonadida</taxon>
        <taxon>Blattamonas</taxon>
    </lineage>
</organism>
<dbReference type="Gene3D" id="2.70.20.10">
    <property type="entry name" value="Topoisomerase I, domain 3"/>
    <property type="match status" value="1"/>
</dbReference>
<evidence type="ECO:0000256" key="2">
    <source>
        <dbReference type="ARBA" id="ARBA00009446"/>
    </source>
</evidence>
<comment type="caution">
    <text evidence="11">The sequence shown here is derived from an EMBL/GenBank/DDBJ whole genome shotgun (WGS) entry which is preliminary data.</text>
</comment>
<evidence type="ECO:0000256" key="8">
    <source>
        <dbReference type="SAM" id="MobiDB-lite"/>
    </source>
</evidence>
<evidence type="ECO:0000256" key="3">
    <source>
        <dbReference type="ARBA" id="ARBA00012891"/>
    </source>
</evidence>
<keyword evidence="12" id="KW-1185">Reference proteome</keyword>
<proteinExistence type="inferred from homology"/>
<evidence type="ECO:0000256" key="6">
    <source>
        <dbReference type="ARBA" id="ARBA00023235"/>
    </source>
</evidence>
<comment type="function">
    <text evidence="7">Introduces a single-strand break via transesterification at a target site in duplex DNA. Releases the supercoiling and torsional tension of DNA introduced during the DNA replication and transcription by transiently cleaving and rejoining one strand of the DNA duplex. The scissile phosphodiester is attacked by the catalytic tyrosine of the enzyme, resulting in the formation of a DNA-(5'-phosphotyrosyl)-enzyme intermediate and the expulsion of a 3'-OH DNA strand.</text>
</comment>
<reference evidence="11 12" key="1">
    <citation type="journal article" date="2022" name="bioRxiv">
        <title>Genomics of Preaxostyla Flagellates Illuminates Evolutionary Transitions and the Path Towards Mitochondrial Loss.</title>
        <authorList>
            <person name="Novak L.V.F."/>
            <person name="Treitli S.C."/>
            <person name="Pyrih J."/>
            <person name="Halakuc P."/>
            <person name="Pipaliya S.V."/>
            <person name="Vacek V."/>
            <person name="Brzon O."/>
            <person name="Soukal P."/>
            <person name="Eme L."/>
            <person name="Dacks J.B."/>
            <person name="Karnkowska A."/>
            <person name="Elias M."/>
            <person name="Hampl V."/>
        </authorList>
    </citation>
    <scope>NUCLEOTIDE SEQUENCE [LARGE SCALE GENOMIC DNA]</scope>
    <source>
        <strain evidence="11">NAU3</strain>
        <tissue evidence="11">Gut</tissue>
    </source>
</reference>
<keyword evidence="5 7" id="KW-0238">DNA-binding</keyword>
<dbReference type="Gene3D" id="1.10.290.10">
    <property type="entry name" value="Topoisomerase I, domain 4"/>
    <property type="match status" value="1"/>
</dbReference>
<evidence type="ECO:0000259" key="9">
    <source>
        <dbReference type="PROSITE" id="PS50880"/>
    </source>
</evidence>
<dbReference type="SMART" id="SM00493">
    <property type="entry name" value="TOPRIM"/>
    <property type="match status" value="1"/>
</dbReference>
<dbReference type="PANTHER" id="PTHR11390">
    <property type="entry name" value="PROKARYOTIC DNA TOPOISOMERASE"/>
    <property type="match status" value="1"/>
</dbReference>
<accession>A0ABQ9XK55</accession>
<dbReference type="SUPFAM" id="SSF56712">
    <property type="entry name" value="Prokaryotic type I DNA topoisomerase"/>
    <property type="match status" value="1"/>
</dbReference>
<feature type="domain" description="Toprim" evidence="9">
    <location>
        <begin position="3"/>
        <end position="150"/>
    </location>
</feature>
<dbReference type="EMBL" id="JARBJD010000116">
    <property type="protein sequence ID" value="KAK2951585.1"/>
    <property type="molecule type" value="Genomic_DNA"/>
</dbReference>
<comment type="catalytic activity">
    <reaction evidence="1 7">
        <text>ATP-independent breakage of single-stranded DNA, followed by passage and rejoining.</text>
        <dbReference type="EC" id="5.6.2.1"/>
    </reaction>
</comment>
<dbReference type="PRINTS" id="PR00417">
    <property type="entry name" value="PRTPISMRASEI"/>
</dbReference>
<dbReference type="PROSITE" id="PS50880">
    <property type="entry name" value="TOPRIM"/>
    <property type="match status" value="1"/>
</dbReference>
<dbReference type="SMART" id="SM00436">
    <property type="entry name" value="TOP1Bc"/>
    <property type="match status" value="1"/>
</dbReference>
<dbReference type="PROSITE" id="PS00396">
    <property type="entry name" value="TOPO_IA_1"/>
    <property type="match status" value="1"/>
</dbReference>
<keyword evidence="4 7" id="KW-0799">Topoisomerase</keyword>
<dbReference type="InterPro" id="IPR013825">
    <property type="entry name" value="Topo_IA_cen_sub2"/>
</dbReference>
<protein>
    <recommendedName>
        <fullName evidence="3 7">DNA topoisomerase</fullName>
        <ecNumber evidence="3 7">5.6.2.1</ecNumber>
    </recommendedName>
</protein>
<dbReference type="InterPro" id="IPR034144">
    <property type="entry name" value="TOPRIM_TopoIII"/>
</dbReference>
<keyword evidence="6 7" id="KW-0413">Isomerase</keyword>
<dbReference type="Proteomes" id="UP001281761">
    <property type="component" value="Unassembled WGS sequence"/>
</dbReference>
<evidence type="ECO:0000256" key="1">
    <source>
        <dbReference type="ARBA" id="ARBA00000213"/>
    </source>
</evidence>
<evidence type="ECO:0000256" key="7">
    <source>
        <dbReference type="RuleBase" id="RU362092"/>
    </source>
</evidence>
<dbReference type="CDD" id="cd00186">
    <property type="entry name" value="TOP1Ac"/>
    <property type="match status" value="1"/>
</dbReference>
<gene>
    <name evidence="11" type="ORF">BLNAU_13469</name>
</gene>
<dbReference type="PROSITE" id="PS52039">
    <property type="entry name" value="TOPO_IA_2"/>
    <property type="match status" value="1"/>
</dbReference>
<dbReference type="InterPro" id="IPR013826">
    <property type="entry name" value="Topo_IA_cen_sub3"/>
</dbReference>
<dbReference type="InterPro" id="IPR003601">
    <property type="entry name" value="Topo_IA_2"/>
</dbReference>